<keyword evidence="1" id="KW-1133">Transmembrane helix</keyword>
<dbReference type="RefSeq" id="WP_310368536.1">
    <property type="nucleotide sequence ID" value="NZ_JAVDYB010000001.1"/>
</dbReference>
<sequence length="83" mass="9009">MMPQLVTVRVDRAGRRPVRAWVPVLPLALLLGPLVVLAAVVACLIFRVHPTRALAAGWRVLSALPGTRFHLGQGRTGLLVTIR</sequence>
<keyword evidence="3" id="KW-1185">Reference proteome</keyword>
<gene>
    <name evidence="2" type="ORF">J2S41_003205</name>
</gene>
<keyword evidence="1" id="KW-0812">Transmembrane</keyword>
<proteinExistence type="predicted"/>
<protein>
    <submittedName>
        <fullName evidence="2">Uncharacterized protein</fullName>
    </submittedName>
</protein>
<dbReference type="Proteomes" id="UP001183643">
    <property type="component" value="Unassembled WGS sequence"/>
</dbReference>
<name>A0AAE3YNS2_9ACTN</name>
<evidence type="ECO:0000313" key="2">
    <source>
        <dbReference type="EMBL" id="MDR7276427.1"/>
    </source>
</evidence>
<evidence type="ECO:0000256" key="1">
    <source>
        <dbReference type="SAM" id="Phobius"/>
    </source>
</evidence>
<accession>A0AAE3YNS2</accession>
<organism evidence="2 3">
    <name type="scientific">Catenuloplanes atrovinosus</name>
    <dbReference type="NCBI Taxonomy" id="137266"/>
    <lineage>
        <taxon>Bacteria</taxon>
        <taxon>Bacillati</taxon>
        <taxon>Actinomycetota</taxon>
        <taxon>Actinomycetes</taxon>
        <taxon>Micromonosporales</taxon>
        <taxon>Micromonosporaceae</taxon>
        <taxon>Catenuloplanes</taxon>
    </lineage>
</organism>
<dbReference type="EMBL" id="JAVDYB010000001">
    <property type="protein sequence ID" value="MDR7276427.1"/>
    <property type="molecule type" value="Genomic_DNA"/>
</dbReference>
<comment type="caution">
    <text evidence="2">The sequence shown here is derived from an EMBL/GenBank/DDBJ whole genome shotgun (WGS) entry which is preliminary data.</text>
</comment>
<dbReference type="AlphaFoldDB" id="A0AAE3YNS2"/>
<evidence type="ECO:0000313" key="3">
    <source>
        <dbReference type="Proteomes" id="UP001183643"/>
    </source>
</evidence>
<keyword evidence="1" id="KW-0472">Membrane</keyword>
<reference evidence="2" key="1">
    <citation type="submission" date="2023-07" db="EMBL/GenBank/DDBJ databases">
        <title>Sequencing the genomes of 1000 actinobacteria strains.</title>
        <authorList>
            <person name="Klenk H.-P."/>
        </authorList>
    </citation>
    <scope>NUCLEOTIDE SEQUENCE</scope>
    <source>
        <strain evidence="2">DSM 44707</strain>
    </source>
</reference>
<feature type="transmembrane region" description="Helical" evidence="1">
    <location>
        <begin position="20"/>
        <end position="46"/>
    </location>
</feature>